<reference evidence="2 3" key="1">
    <citation type="submission" date="2016-11" db="EMBL/GenBank/DDBJ databases">
        <authorList>
            <person name="Jaros S."/>
            <person name="Januszkiewicz K."/>
            <person name="Wedrychowicz H."/>
        </authorList>
    </citation>
    <scope>NUCLEOTIDE SEQUENCE [LARGE SCALE GENOMIC DNA]</scope>
    <source>
        <strain evidence="2 3">DSM 26910</strain>
    </source>
</reference>
<dbReference type="RefSeq" id="WP_073003443.1">
    <property type="nucleotide sequence ID" value="NZ_FQUM01000015.1"/>
</dbReference>
<dbReference type="STRING" id="1484053.SAMN05444274_11530"/>
<name>A0A1M5FWP5_9BACT</name>
<organism evidence="2 3">
    <name type="scientific">Mariniphaga anaerophila</name>
    <dbReference type="NCBI Taxonomy" id="1484053"/>
    <lineage>
        <taxon>Bacteria</taxon>
        <taxon>Pseudomonadati</taxon>
        <taxon>Bacteroidota</taxon>
        <taxon>Bacteroidia</taxon>
        <taxon>Marinilabiliales</taxon>
        <taxon>Prolixibacteraceae</taxon>
        <taxon>Mariniphaga</taxon>
    </lineage>
</organism>
<dbReference type="OrthoDB" id="1110562at2"/>
<dbReference type="EMBL" id="FQUM01000015">
    <property type="protein sequence ID" value="SHF95977.1"/>
    <property type="molecule type" value="Genomic_DNA"/>
</dbReference>
<gene>
    <name evidence="2" type="ORF">SAMN05444274_11530</name>
</gene>
<feature type="coiled-coil region" evidence="1">
    <location>
        <begin position="73"/>
        <end position="100"/>
    </location>
</feature>
<keyword evidence="1" id="KW-0175">Coiled coil</keyword>
<evidence type="ECO:0000313" key="3">
    <source>
        <dbReference type="Proteomes" id="UP000184164"/>
    </source>
</evidence>
<dbReference type="Proteomes" id="UP000184164">
    <property type="component" value="Unassembled WGS sequence"/>
</dbReference>
<dbReference type="AlphaFoldDB" id="A0A1M5FWP5"/>
<protein>
    <submittedName>
        <fullName evidence="2">Uncharacterized protein</fullName>
    </submittedName>
</protein>
<keyword evidence="3" id="KW-1185">Reference proteome</keyword>
<sequence>MSKEVLPKELMNSVLGKLYDVLANGDGDVVPPSDDNYLAWLSVGVPYPAEELDFLSEGLTGVIKKSENSGTKNEEKDEEKDEEEKSIEEINQLLAQDTARKYQQAENFARIVDMIPDTSGVKGDVTMNVWNPENTLSQAYEHILKFSQVANLEPDEKLKAKIEKLRGLLQEKKIKKDIITDEETEVIEESQLVIKYTEKMQDFLTAALEYNTHRVNALTAKDPGAIHFWALNAPILRNKVLAAKRDWVNNGYKEEYEKISAFISQVEGRSMLALKERYLDDLEKTKLTGIASGADFFYSSLVPGNFAKSDSGWTQFTFSSSDYSSNYSFSKKKGSGGGGLSFGLFRVGGRGSYEKNESSSKMDASSFYLKFKIAQVPIVRPWFNVNFLTSKYWRFDKANPEFKDQMVSDGDLPPNGMIPAYTTTAIFVKDLVLYFGERHSEMQSEMTKAGGGGFVGWGPFHLGGSYSSTSGSRDFQRNSDSQGIRIDGMQLIGFKCHMLPKSPDPNPGVEEWV</sequence>
<evidence type="ECO:0000256" key="1">
    <source>
        <dbReference type="SAM" id="Coils"/>
    </source>
</evidence>
<accession>A0A1M5FWP5</accession>
<evidence type="ECO:0000313" key="2">
    <source>
        <dbReference type="EMBL" id="SHF95977.1"/>
    </source>
</evidence>
<proteinExistence type="predicted"/>